<evidence type="ECO:0000313" key="1">
    <source>
        <dbReference type="EMBL" id="KAJ1127088.1"/>
    </source>
</evidence>
<proteinExistence type="predicted"/>
<keyword evidence="2" id="KW-1185">Reference proteome</keyword>
<dbReference type="EMBL" id="JANPWB010000011">
    <property type="protein sequence ID" value="KAJ1127088.1"/>
    <property type="molecule type" value="Genomic_DNA"/>
</dbReference>
<name>A0AAV7PFQ4_PLEWA</name>
<dbReference type="Proteomes" id="UP001066276">
    <property type="component" value="Chromosome 7"/>
</dbReference>
<reference evidence="1" key="1">
    <citation type="journal article" date="2022" name="bioRxiv">
        <title>Sequencing and chromosome-scale assembly of the giantPleurodeles waltlgenome.</title>
        <authorList>
            <person name="Brown T."/>
            <person name="Elewa A."/>
            <person name="Iarovenko S."/>
            <person name="Subramanian E."/>
            <person name="Araus A.J."/>
            <person name="Petzold A."/>
            <person name="Susuki M."/>
            <person name="Suzuki K.-i.T."/>
            <person name="Hayashi T."/>
            <person name="Toyoda A."/>
            <person name="Oliveira C."/>
            <person name="Osipova E."/>
            <person name="Leigh N.D."/>
            <person name="Simon A."/>
            <person name="Yun M.H."/>
        </authorList>
    </citation>
    <scope>NUCLEOTIDE SEQUENCE</scope>
    <source>
        <strain evidence="1">20211129_DDA</strain>
        <tissue evidence="1">Liver</tissue>
    </source>
</reference>
<evidence type="ECO:0000313" key="2">
    <source>
        <dbReference type="Proteomes" id="UP001066276"/>
    </source>
</evidence>
<comment type="caution">
    <text evidence="1">The sequence shown here is derived from an EMBL/GenBank/DDBJ whole genome shotgun (WGS) entry which is preliminary data.</text>
</comment>
<dbReference type="AlphaFoldDB" id="A0AAV7PFQ4"/>
<accession>A0AAV7PFQ4</accession>
<protein>
    <submittedName>
        <fullName evidence="1">Uncharacterized protein</fullName>
    </submittedName>
</protein>
<organism evidence="1 2">
    <name type="scientific">Pleurodeles waltl</name>
    <name type="common">Iberian ribbed newt</name>
    <dbReference type="NCBI Taxonomy" id="8319"/>
    <lineage>
        <taxon>Eukaryota</taxon>
        <taxon>Metazoa</taxon>
        <taxon>Chordata</taxon>
        <taxon>Craniata</taxon>
        <taxon>Vertebrata</taxon>
        <taxon>Euteleostomi</taxon>
        <taxon>Amphibia</taxon>
        <taxon>Batrachia</taxon>
        <taxon>Caudata</taxon>
        <taxon>Salamandroidea</taxon>
        <taxon>Salamandridae</taxon>
        <taxon>Pleurodelinae</taxon>
        <taxon>Pleurodeles</taxon>
    </lineage>
</organism>
<gene>
    <name evidence="1" type="ORF">NDU88_005494</name>
</gene>
<sequence>MEVLLTRQELLATIRWQKPAKAQREYSLPAEFYHKSADIIADKSKMTKGESALYELSTQSSANHYEAPE</sequence>